<evidence type="ECO:0000313" key="3">
    <source>
        <dbReference type="Proteomes" id="UP000229296"/>
    </source>
</evidence>
<dbReference type="Proteomes" id="UP000229296">
    <property type="component" value="Segment"/>
</dbReference>
<organism evidence="2 3">
    <name type="scientific">Lactobacillus phage LpeD</name>
    <dbReference type="NCBI Taxonomy" id="2041210"/>
    <lineage>
        <taxon>Viruses</taxon>
        <taxon>Duplodnaviria</taxon>
        <taxon>Heunggongvirae</taxon>
        <taxon>Uroviricota</taxon>
        <taxon>Caudoviricetes</taxon>
        <taxon>Herelleviridae</taxon>
        <taxon>Elpedvirus</taxon>
        <taxon>Elpedvirus LpeD</taxon>
    </lineage>
</organism>
<feature type="compositionally biased region" description="Basic and acidic residues" evidence="1">
    <location>
        <begin position="94"/>
        <end position="110"/>
    </location>
</feature>
<protein>
    <submittedName>
        <fullName evidence="2">Uncharacterized protein</fullName>
    </submittedName>
</protein>
<gene>
    <name evidence="2" type="ORF">LpeD_108</name>
</gene>
<keyword evidence="3" id="KW-1185">Reference proteome</keyword>
<evidence type="ECO:0000313" key="2">
    <source>
        <dbReference type="EMBL" id="ATG86377.1"/>
    </source>
</evidence>
<dbReference type="EMBL" id="MF787246">
    <property type="protein sequence ID" value="ATG86377.1"/>
    <property type="molecule type" value="Genomic_DNA"/>
</dbReference>
<sequence>MKKSNTLLELYNNKLLFTKVYALLQEEKPYDYILKFLDSNQFTLSKGSLSKLKAKIKEANETGVSIESLLDKRRKSSIDDIPASRIEGFMGNPNKEDNGLPKENYDEPEPTTRIEKAYSARQILETIMQKGYATLQTAKAVDAPSLQKATEMYLKYYPETKGLTADALKQYQIINSAVIEAVKDTVIKYIPEDKQAEALKEMDDKTAKIIDEAGATEDGKNLLKQLSKENLTL</sequence>
<feature type="region of interest" description="Disordered" evidence="1">
    <location>
        <begin position="86"/>
        <end position="110"/>
    </location>
</feature>
<accession>A0A291I9K0</accession>
<reference evidence="2 3" key="1">
    <citation type="submission" date="2017-08" db="EMBL/GenBank/DDBJ databases">
        <title>Isolation and Characterization of phages of Lactobacillus pentosus and plantarum.</title>
        <authorList>
            <person name="Qi R."/>
            <person name="Yu M."/>
            <person name="Qiao X."/>
            <person name="Li Y."/>
        </authorList>
    </citation>
    <scope>NUCLEOTIDE SEQUENCE [LARGE SCALE GENOMIC DNA]</scope>
</reference>
<evidence type="ECO:0000256" key="1">
    <source>
        <dbReference type="SAM" id="MobiDB-lite"/>
    </source>
</evidence>
<proteinExistence type="predicted"/>
<name>A0A291I9K0_9CAUD</name>